<evidence type="ECO:0008006" key="4">
    <source>
        <dbReference type="Google" id="ProtNLM"/>
    </source>
</evidence>
<keyword evidence="3" id="KW-1185">Reference proteome</keyword>
<comment type="caution">
    <text evidence="2">The sequence shown here is derived from an EMBL/GenBank/DDBJ whole genome shotgun (WGS) entry which is preliminary data.</text>
</comment>
<dbReference type="EMBL" id="JARAWP010000031">
    <property type="protein sequence ID" value="MDX3024051.1"/>
    <property type="molecule type" value="Genomic_DNA"/>
</dbReference>
<sequence>MNCPTGTWCPTHPDLPGILTLTGLTLLAGAAVCLALALATAIRAAARRRTQTPAPAAEPPITIDDVPHLTVVAAALDDWWIVTDPSLPFDSHSAAERIEMYLISSGYHTVPNRRAHHTR</sequence>
<protein>
    <recommendedName>
        <fullName evidence="4">Secreted protein</fullName>
    </recommendedName>
</protein>
<evidence type="ECO:0000313" key="3">
    <source>
        <dbReference type="Proteomes" id="UP001272987"/>
    </source>
</evidence>
<evidence type="ECO:0000313" key="2">
    <source>
        <dbReference type="EMBL" id="MDX3024051.1"/>
    </source>
</evidence>
<evidence type="ECO:0000256" key="1">
    <source>
        <dbReference type="SAM" id="Phobius"/>
    </source>
</evidence>
<keyword evidence="1" id="KW-0812">Transmembrane</keyword>
<keyword evidence="1" id="KW-1133">Transmembrane helix</keyword>
<proteinExistence type="predicted"/>
<reference evidence="2 3" key="1">
    <citation type="journal article" date="2023" name="Microb. Genom.">
        <title>Mesoterricola silvestris gen. nov., sp. nov., Mesoterricola sediminis sp. nov., Geothrix oryzae sp. nov., Geothrix edaphica sp. nov., Geothrix rubra sp. nov., and Geothrix limicola sp. nov., six novel members of Acidobacteriota isolated from soils.</title>
        <authorList>
            <person name="Weisberg A.J."/>
            <person name="Pearce E."/>
            <person name="Kramer C.G."/>
            <person name="Chang J.H."/>
            <person name="Clarke C.R."/>
        </authorList>
    </citation>
    <scope>NUCLEOTIDE SEQUENCE [LARGE SCALE GENOMIC DNA]</scope>
    <source>
        <strain evidence="2 3">NB05-1H</strain>
    </source>
</reference>
<dbReference type="Proteomes" id="UP001272987">
    <property type="component" value="Unassembled WGS sequence"/>
</dbReference>
<organism evidence="2 3">
    <name type="scientific">Streptomyces acidiscabies</name>
    <dbReference type="NCBI Taxonomy" id="42234"/>
    <lineage>
        <taxon>Bacteria</taxon>
        <taxon>Bacillati</taxon>
        <taxon>Actinomycetota</taxon>
        <taxon>Actinomycetes</taxon>
        <taxon>Kitasatosporales</taxon>
        <taxon>Streptomycetaceae</taxon>
        <taxon>Streptomyces</taxon>
    </lineage>
</organism>
<dbReference type="RefSeq" id="WP_319167158.1">
    <property type="nucleotide sequence ID" value="NZ_JARAWP010000031.1"/>
</dbReference>
<keyword evidence="1" id="KW-0472">Membrane</keyword>
<accession>A0ABU4M890</accession>
<feature type="transmembrane region" description="Helical" evidence="1">
    <location>
        <begin position="18"/>
        <end position="42"/>
    </location>
</feature>
<name>A0ABU4M890_9ACTN</name>
<gene>
    <name evidence="2" type="ORF">PV666_40205</name>
</gene>